<dbReference type="RefSeq" id="WP_069311863.1">
    <property type="nucleotide sequence ID" value="NZ_MDTU01000001.1"/>
</dbReference>
<keyword evidence="6" id="KW-0812">Transmembrane</keyword>
<keyword evidence="9 10" id="KW-0472">Membrane</keyword>
<keyword evidence="12" id="KW-0966">Cell projection</keyword>
<comment type="function">
    <text evidence="1 10">Controls the rotational direction of flagella during chemotaxis.</text>
</comment>
<dbReference type="PANTHER" id="PTHR35091">
    <property type="entry name" value="FLAGELLAR PROTEIN FLIL"/>
    <property type="match status" value="1"/>
</dbReference>
<evidence type="ECO:0000256" key="4">
    <source>
        <dbReference type="ARBA" id="ARBA00022475"/>
    </source>
</evidence>
<proteinExistence type="inferred from homology"/>
<keyword evidence="12" id="KW-0969">Cilium</keyword>
<evidence type="ECO:0000313" key="12">
    <source>
        <dbReference type="EMBL" id="ODN42064.1"/>
    </source>
</evidence>
<evidence type="ECO:0000256" key="8">
    <source>
        <dbReference type="ARBA" id="ARBA00022989"/>
    </source>
</evidence>
<keyword evidence="4" id="KW-1003">Cell membrane</keyword>
<sequence length="133" mass="15106">MQLFAIKRLLLIMCLLLAAVANITAKSAVELSYIHIRPQFLTNLQGSTKHLYVEVSLLIPKDPKTEEIINNNMPLIRSALVDLFSEQTLEKLSKKHGVNGLQSEALKTITRVLTENAERVDIKRVLFTKFNYN</sequence>
<dbReference type="Proteomes" id="UP000094329">
    <property type="component" value="Unassembled WGS sequence"/>
</dbReference>
<name>A0ABX2ZZP7_9GAMM</name>
<evidence type="ECO:0000256" key="3">
    <source>
        <dbReference type="ARBA" id="ARBA00008281"/>
    </source>
</evidence>
<evidence type="ECO:0000256" key="5">
    <source>
        <dbReference type="ARBA" id="ARBA00022500"/>
    </source>
</evidence>
<feature type="chain" id="PRO_5047112006" description="Flagellar protein FliL" evidence="11">
    <location>
        <begin position="26"/>
        <end position="133"/>
    </location>
</feature>
<evidence type="ECO:0000256" key="2">
    <source>
        <dbReference type="ARBA" id="ARBA00004162"/>
    </source>
</evidence>
<dbReference type="Pfam" id="PF03748">
    <property type="entry name" value="FliL"/>
    <property type="match status" value="1"/>
</dbReference>
<keyword evidence="8" id="KW-1133">Transmembrane helix</keyword>
<reference evidence="12 13" key="1">
    <citation type="submission" date="2016-08" db="EMBL/GenBank/DDBJ databases">
        <title>Draft genome sequence of Candidatus Piscirickettsia litoralis, from seawater.</title>
        <authorList>
            <person name="Wan X."/>
            <person name="Lee A.J."/>
            <person name="Hou S."/>
            <person name="Donachie S.P."/>
        </authorList>
    </citation>
    <scope>NUCLEOTIDE SEQUENCE [LARGE SCALE GENOMIC DNA]</scope>
    <source>
        <strain evidence="12 13">Y2</strain>
    </source>
</reference>
<dbReference type="InterPro" id="IPR005503">
    <property type="entry name" value="FliL"/>
</dbReference>
<comment type="subcellular location">
    <subcellularLocation>
        <location evidence="10">Cell inner membrane</location>
    </subcellularLocation>
    <subcellularLocation>
        <location evidence="2">Cell membrane</location>
        <topology evidence="2">Single-pass membrane protein</topology>
    </subcellularLocation>
</comment>
<evidence type="ECO:0000256" key="1">
    <source>
        <dbReference type="ARBA" id="ARBA00002254"/>
    </source>
</evidence>
<keyword evidence="12" id="KW-0282">Flagellum</keyword>
<keyword evidence="13" id="KW-1185">Reference proteome</keyword>
<keyword evidence="7 10" id="KW-0283">Flagellar rotation</keyword>
<evidence type="ECO:0000256" key="6">
    <source>
        <dbReference type="ARBA" id="ARBA00022692"/>
    </source>
</evidence>
<comment type="similarity">
    <text evidence="3 10">Belongs to the FliL family.</text>
</comment>
<dbReference type="EMBL" id="MDTU01000001">
    <property type="protein sequence ID" value="ODN42064.1"/>
    <property type="molecule type" value="Genomic_DNA"/>
</dbReference>
<evidence type="ECO:0000313" key="13">
    <source>
        <dbReference type="Proteomes" id="UP000094329"/>
    </source>
</evidence>
<keyword evidence="11" id="KW-0732">Signal</keyword>
<keyword evidence="10" id="KW-0997">Cell inner membrane</keyword>
<organism evidence="12 13">
    <name type="scientific">Piscirickettsia litoralis</name>
    <dbReference type="NCBI Taxonomy" id="1891921"/>
    <lineage>
        <taxon>Bacteria</taxon>
        <taxon>Pseudomonadati</taxon>
        <taxon>Pseudomonadota</taxon>
        <taxon>Gammaproteobacteria</taxon>
        <taxon>Thiotrichales</taxon>
        <taxon>Piscirickettsiaceae</taxon>
        <taxon>Piscirickettsia</taxon>
    </lineage>
</organism>
<protein>
    <recommendedName>
        <fullName evidence="10">Flagellar protein FliL</fullName>
    </recommendedName>
</protein>
<evidence type="ECO:0000256" key="11">
    <source>
        <dbReference type="SAM" id="SignalP"/>
    </source>
</evidence>
<accession>A0ABX2ZZP7</accession>
<keyword evidence="5 10" id="KW-0145">Chemotaxis</keyword>
<dbReference type="PANTHER" id="PTHR35091:SF2">
    <property type="entry name" value="FLAGELLAR PROTEIN FLIL"/>
    <property type="match status" value="1"/>
</dbReference>
<comment type="caution">
    <text evidence="12">The sequence shown here is derived from an EMBL/GenBank/DDBJ whole genome shotgun (WGS) entry which is preliminary data.</text>
</comment>
<evidence type="ECO:0000256" key="10">
    <source>
        <dbReference type="RuleBase" id="RU364125"/>
    </source>
</evidence>
<evidence type="ECO:0000256" key="7">
    <source>
        <dbReference type="ARBA" id="ARBA00022779"/>
    </source>
</evidence>
<evidence type="ECO:0000256" key="9">
    <source>
        <dbReference type="ARBA" id="ARBA00023136"/>
    </source>
</evidence>
<gene>
    <name evidence="12" type="ORF">BGC07_02720</name>
</gene>
<feature type="signal peptide" evidence="11">
    <location>
        <begin position="1"/>
        <end position="25"/>
    </location>
</feature>